<keyword evidence="12" id="KW-1185">Reference proteome</keyword>
<comment type="caution">
    <text evidence="7">The sequence shown here is derived from an EMBL/GenBank/DDBJ whole genome shotgun (WGS) entry which is preliminary data.</text>
</comment>
<dbReference type="GO" id="GO:0003677">
    <property type="term" value="F:DNA binding"/>
    <property type="evidence" value="ECO:0007669"/>
    <property type="project" value="InterPro"/>
</dbReference>
<keyword evidence="3" id="KW-0804">Transcription</keyword>
<evidence type="ECO:0000256" key="3">
    <source>
        <dbReference type="ARBA" id="ARBA00023163"/>
    </source>
</evidence>
<dbReference type="GO" id="GO:0046983">
    <property type="term" value="F:protein dimerization activity"/>
    <property type="evidence" value="ECO:0007669"/>
    <property type="project" value="InterPro"/>
</dbReference>
<dbReference type="InterPro" id="IPR008193">
    <property type="entry name" value="RNA_pol_Rpb11_13-16kDa_CS"/>
</dbReference>
<reference evidence="9 12" key="1">
    <citation type="submission" date="2018-07" db="EMBL/GenBank/DDBJ databases">
        <title>Annotation of Aphanomyces astaci genome assembly.</title>
        <authorList>
            <person name="Studholme D.J."/>
        </authorList>
    </citation>
    <scope>NUCLEOTIDE SEQUENCE [LARGE SCALE GENOMIC DNA]</scope>
    <source>
        <strain evidence="9">Pc</strain>
    </source>
</reference>
<proteinExistence type="inferred from homology"/>
<evidence type="ECO:0000256" key="4">
    <source>
        <dbReference type="ARBA" id="ARBA00023242"/>
    </source>
</evidence>
<dbReference type="EMBL" id="MZMZ02000697">
    <property type="protein sequence ID" value="RQM30551.1"/>
    <property type="molecule type" value="Genomic_DNA"/>
</dbReference>
<evidence type="ECO:0000313" key="7">
    <source>
        <dbReference type="EMBL" id="RHY03464.1"/>
    </source>
</evidence>
<evidence type="ECO:0000313" key="11">
    <source>
        <dbReference type="Proteomes" id="UP000283543"/>
    </source>
</evidence>
<protein>
    <recommendedName>
        <fullName evidence="6">DNA-directed RNA polymerase RBP11-like dimerisation domain-containing protein</fullName>
    </recommendedName>
</protein>
<dbReference type="PANTHER" id="PTHR13946:SF16">
    <property type="entry name" value="DNA-DIRECTED RNA POLYMERASE II SUBUNIT RPB11"/>
    <property type="match status" value="1"/>
</dbReference>
<dbReference type="Proteomes" id="UP000284702">
    <property type="component" value="Unassembled WGS sequence"/>
</dbReference>
<dbReference type="GO" id="GO:0006366">
    <property type="term" value="P:transcription by RNA polymerase II"/>
    <property type="evidence" value="ECO:0007669"/>
    <property type="project" value="InterPro"/>
</dbReference>
<dbReference type="SUPFAM" id="SSF55257">
    <property type="entry name" value="RBP11-like subunits of RNA polymerase"/>
    <property type="match status" value="1"/>
</dbReference>
<dbReference type="GO" id="GO:0005665">
    <property type="term" value="C:RNA polymerase II, core complex"/>
    <property type="evidence" value="ECO:0007669"/>
    <property type="project" value="InterPro"/>
</dbReference>
<evidence type="ECO:0000313" key="10">
    <source>
        <dbReference type="Proteomes" id="UP000266239"/>
    </source>
</evidence>
<evidence type="ECO:0000313" key="12">
    <source>
        <dbReference type="Proteomes" id="UP000284702"/>
    </source>
</evidence>
<name>A0A397AAV9_APHAT</name>
<dbReference type="Proteomes" id="UP000266239">
    <property type="component" value="Unassembled WGS sequence"/>
</dbReference>
<dbReference type="Proteomes" id="UP000283543">
    <property type="component" value="Unassembled WGS sequence"/>
</dbReference>
<dbReference type="CDD" id="cd06926">
    <property type="entry name" value="RNAP_II_RPB11"/>
    <property type="match status" value="1"/>
</dbReference>
<sequence length="136" mass="15216">MVLTLTGHRPHHSAFAIMNAPPRSDAYLVPEGAAKVVYEKDTRISNAGQFTILREDHTVANLIRMQLLRDKNVTFAGYQHPHPLVNDVKVRIQTNNNSTPIHALSNCLDDLSIEFDELAHIFRKLTGNTKDQGGFS</sequence>
<dbReference type="VEuPathDB" id="FungiDB:H257_02616"/>
<dbReference type="InterPro" id="IPR022905">
    <property type="entry name" value="Rpo11-like"/>
</dbReference>
<keyword evidence="2" id="KW-0240">DNA-directed RNA polymerase</keyword>
<evidence type="ECO:0000256" key="2">
    <source>
        <dbReference type="ARBA" id="ARBA00022478"/>
    </source>
</evidence>
<dbReference type="Gene3D" id="3.30.1360.10">
    <property type="entry name" value="RNA polymerase, RBP11-like subunit"/>
    <property type="match status" value="1"/>
</dbReference>
<keyword evidence="4" id="KW-0539">Nucleus</keyword>
<dbReference type="InterPro" id="IPR009025">
    <property type="entry name" value="RBP11-like_dimer"/>
</dbReference>
<dbReference type="EMBL" id="QUTA01008511">
    <property type="protein sequence ID" value="RHY03464.1"/>
    <property type="molecule type" value="Genomic_DNA"/>
</dbReference>
<dbReference type="HAMAP" id="MF_00261">
    <property type="entry name" value="RNApol_arch_Rpo11"/>
    <property type="match status" value="1"/>
</dbReference>
<evidence type="ECO:0000313" key="8">
    <source>
        <dbReference type="EMBL" id="RHY36012.1"/>
    </source>
</evidence>
<comment type="subcellular location">
    <subcellularLocation>
        <location evidence="1">Nucleus</location>
    </subcellularLocation>
</comment>
<evidence type="ECO:0000256" key="1">
    <source>
        <dbReference type="ARBA" id="ARBA00004123"/>
    </source>
</evidence>
<dbReference type="InterPro" id="IPR036603">
    <property type="entry name" value="RBP11-like"/>
</dbReference>
<feature type="domain" description="DNA-directed RNA polymerase RBP11-like dimerisation" evidence="6">
    <location>
        <begin position="49"/>
        <end position="119"/>
    </location>
</feature>
<reference evidence="10 11" key="2">
    <citation type="submission" date="2018-08" db="EMBL/GenBank/DDBJ databases">
        <title>Aphanomyces genome sequencing and annotation.</title>
        <authorList>
            <person name="Minardi D."/>
            <person name="Oidtmann B."/>
            <person name="Van Der Giezen M."/>
            <person name="Studholme D.J."/>
        </authorList>
    </citation>
    <scope>NUCLEOTIDE SEQUENCE [LARGE SCALE GENOMIC DNA]</scope>
    <source>
        <strain evidence="8 11">Si</strain>
        <strain evidence="7 10">Yx</strain>
    </source>
</reference>
<evidence type="ECO:0000259" key="6">
    <source>
        <dbReference type="Pfam" id="PF13656"/>
    </source>
</evidence>
<organism evidence="7 10">
    <name type="scientific">Aphanomyces astaci</name>
    <name type="common">Crayfish plague agent</name>
    <dbReference type="NCBI Taxonomy" id="112090"/>
    <lineage>
        <taxon>Eukaryota</taxon>
        <taxon>Sar</taxon>
        <taxon>Stramenopiles</taxon>
        <taxon>Oomycota</taxon>
        <taxon>Saprolegniomycetes</taxon>
        <taxon>Saprolegniales</taxon>
        <taxon>Verrucalvaceae</taxon>
        <taxon>Aphanomyces</taxon>
    </lineage>
</organism>
<dbReference type="Pfam" id="PF13656">
    <property type="entry name" value="RNA_pol_L_2"/>
    <property type="match status" value="1"/>
</dbReference>
<accession>A0A397AAV9</accession>
<comment type="similarity">
    <text evidence="5">Belongs to the archaeal Rpo11/eukaryotic RPB11/RPC19 RNA polymerase subunit family.</text>
</comment>
<dbReference type="PROSITE" id="PS01154">
    <property type="entry name" value="RNA_POL_L_13KD"/>
    <property type="match status" value="1"/>
</dbReference>
<evidence type="ECO:0000256" key="5">
    <source>
        <dbReference type="ARBA" id="ARBA00025751"/>
    </source>
</evidence>
<dbReference type="GO" id="GO:0003899">
    <property type="term" value="F:DNA-directed RNA polymerase activity"/>
    <property type="evidence" value="ECO:0007669"/>
    <property type="project" value="InterPro"/>
</dbReference>
<dbReference type="AlphaFoldDB" id="A0A397AAV9"/>
<dbReference type="PANTHER" id="PTHR13946">
    <property type="entry name" value="DNA-DIRECTED RNA POLYMERASE I,II,III"/>
    <property type="match status" value="1"/>
</dbReference>
<gene>
    <name evidence="9" type="ORF">B5M09_000251</name>
    <name evidence="7" type="ORF">DYB25_002906</name>
    <name evidence="8" type="ORF">DYB34_000059</name>
</gene>
<evidence type="ECO:0000313" key="9">
    <source>
        <dbReference type="EMBL" id="RQM30551.1"/>
    </source>
</evidence>
<dbReference type="InterPro" id="IPR037685">
    <property type="entry name" value="RBP11"/>
</dbReference>
<dbReference type="EMBL" id="QUTB01012194">
    <property type="protein sequence ID" value="RHY36012.1"/>
    <property type="molecule type" value="Genomic_DNA"/>
</dbReference>